<dbReference type="RefSeq" id="WP_110388932.1">
    <property type="nucleotide sequence ID" value="NZ_JACHVZ010000006.1"/>
</dbReference>
<dbReference type="Pfam" id="PF03795">
    <property type="entry name" value="YCII"/>
    <property type="match status" value="1"/>
</dbReference>
<dbReference type="PANTHER" id="PTHR37828">
    <property type="entry name" value="GSR2449 PROTEIN"/>
    <property type="match status" value="1"/>
</dbReference>
<evidence type="ECO:0000256" key="1">
    <source>
        <dbReference type="ARBA" id="ARBA00007689"/>
    </source>
</evidence>
<reference evidence="3 4" key="1">
    <citation type="submission" date="2020-08" db="EMBL/GenBank/DDBJ databases">
        <title>Genomic Encyclopedia of Type Strains, Phase IV (KMG-V): Genome sequencing to study the core and pangenomes of soil and plant-associated prokaryotes.</title>
        <authorList>
            <person name="Whitman W."/>
        </authorList>
    </citation>
    <scope>NUCLEOTIDE SEQUENCE [LARGE SCALE GENOMIC DNA]</scope>
    <source>
        <strain evidence="3 4">SRMrh-85</strain>
    </source>
</reference>
<dbReference type="InterPro" id="IPR011008">
    <property type="entry name" value="Dimeric_a/b-barrel"/>
</dbReference>
<gene>
    <name evidence="3" type="ORF">FHX59_002424</name>
</gene>
<evidence type="ECO:0000313" key="4">
    <source>
        <dbReference type="Proteomes" id="UP000533533"/>
    </source>
</evidence>
<dbReference type="SUPFAM" id="SSF54909">
    <property type="entry name" value="Dimeric alpha+beta barrel"/>
    <property type="match status" value="1"/>
</dbReference>
<comment type="similarity">
    <text evidence="1">Belongs to the YciI family.</text>
</comment>
<organism evidence="3 4">
    <name type="scientific">Paraburkholderia silvatlantica</name>
    <dbReference type="NCBI Taxonomy" id="321895"/>
    <lineage>
        <taxon>Bacteria</taxon>
        <taxon>Pseudomonadati</taxon>
        <taxon>Pseudomonadota</taxon>
        <taxon>Betaproteobacteria</taxon>
        <taxon>Burkholderiales</taxon>
        <taxon>Burkholderiaceae</taxon>
        <taxon>Paraburkholderia</taxon>
    </lineage>
</organism>
<evidence type="ECO:0000313" key="3">
    <source>
        <dbReference type="EMBL" id="MBB2928003.1"/>
    </source>
</evidence>
<accession>A0ABR6FLT2</accession>
<dbReference type="PANTHER" id="PTHR37828:SF1">
    <property type="entry name" value="YCII-RELATED DOMAIN-CONTAINING PROTEIN"/>
    <property type="match status" value="1"/>
</dbReference>
<dbReference type="InterPro" id="IPR005545">
    <property type="entry name" value="YCII"/>
</dbReference>
<protein>
    <submittedName>
        <fullName evidence="3">Uncharacterized protein YciI</fullName>
    </submittedName>
</protein>
<feature type="domain" description="YCII-related" evidence="2">
    <location>
        <begin position="1"/>
        <end position="81"/>
    </location>
</feature>
<evidence type="ECO:0000259" key="2">
    <source>
        <dbReference type="Pfam" id="PF03795"/>
    </source>
</evidence>
<sequence length="100" mass="11074">MFIVLLNYIQPLSAIEVHLDEHRRFLDGRHATGHFLASGPQLPRTGGVILAKAASLRELCDVLLEDSFYQEHVVSYGVIEFEPTKFGTGLEALLATPPVE</sequence>
<keyword evidence="4" id="KW-1185">Reference proteome</keyword>
<dbReference type="EMBL" id="JACHVZ010000006">
    <property type="protein sequence ID" value="MBB2928003.1"/>
    <property type="molecule type" value="Genomic_DNA"/>
</dbReference>
<comment type="caution">
    <text evidence="3">The sequence shown here is derived from an EMBL/GenBank/DDBJ whole genome shotgun (WGS) entry which is preliminary data.</text>
</comment>
<proteinExistence type="inferred from homology"/>
<dbReference type="Proteomes" id="UP000533533">
    <property type="component" value="Unassembled WGS sequence"/>
</dbReference>
<name>A0ABR6FLT2_9BURK</name>